<evidence type="ECO:0000313" key="3">
    <source>
        <dbReference type="EMBL" id="MCR1897991.1"/>
    </source>
</evidence>
<proteinExistence type="predicted"/>
<feature type="transmembrane region" description="Helical" evidence="1">
    <location>
        <begin position="312"/>
        <end position="335"/>
    </location>
</feature>
<feature type="transmembrane region" description="Helical" evidence="1">
    <location>
        <begin position="364"/>
        <end position="390"/>
    </location>
</feature>
<feature type="transmembrane region" description="Helical" evidence="1">
    <location>
        <begin position="104"/>
        <end position="121"/>
    </location>
</feature>
<gene>
    <name evidence="3" type="primary">spoIIIAE</name>
    <name evidence="3" type="ORF">NSA47_03180</name>
</gene>
<feature type="transmembrane region" description="Helical" evidence="1">
    <location>
        <begin position="133"/>
        <end position="154"/>
    </location>
</feature>
<feature type="transmembrane region" description="Helical" evidence="1">
    <location>
        <begin position="238"/>
        <end position="263"/>
    </location>
</feature>
<sequence>MKKIILIMLIILLVPSVVMAQEDGHDENLDNEQLVDEILNKMDTSDLEEIIGQTNMEMNEYLPQLNLRDLLSSIAKGKFSFDIKSIFTGMAKYLFNEVINNSGLLSRLVLLSIVCAILQNLQNSFESNAVGQIAFNVVYLVILAIAIQSFATAIEIGKETIDSMVVFMQALLPTLIILLTSMGAFASAALFQPLITITITMLSTFVQNVILPMIFFASILTIINYISERVQISKLAGLIKQVSIVLLGFALTIFLGVMTIQGVSSASFDGVTARTAKYAVDNLLPIIGGFLSDALDTIIGCSLLVKNAIGVIGLIFLFLTMAFPIVKILALIFIYKVSSAIIQPIADGRIVNCLNDMAKSLTLIFVSVVAVAMMFFIVITIIVGAGNATVMMR</sequence>
<feature type="signal peptide" evidence="2">
    <location>
        <begin position="1"/>
        <end position="20"/>
    </location>
</feature>
<dbReference type="Pfam" id="PF09546">
    <property type="entry name" value="Spore_III_AE"/>
    <property type="match status" value="1"/>
</dbReference>
<evidence type="ECO:0000313" key="4">
    <source>
        <dbReference type="Proteomes" id="UP001205748"/>
    </source>
</evidence>
<evidence type="ECO:0000256" key="2">
    <source>
        <dbReference type="SAM" id="SignalP"/>
    </source>
</evidence>
<keyword evidence="1" id="KW-0812">Transmembrane</keyword>
<evidence type="ECO:0000256" key="1">
    <source>
        <dbReference type="SAM" id="Phobius"/>
    </source>
</evidence>
<organism evidence="3 4">
    <name type="scientific">Irregularibacter muris</name>
    <dbReference type="NCBI Taxonomy" id="1796619"/>
    <lineage>
        <taxon>Bacteria</taxon>
        <taxon>Bacillati</taxon>
        <taxon>Bacillota</taxon>
        <taxon>Clostridia</taxon>
        <taxon>Eubacteriales</taxon>
        <taxon>Eubacteriaceae</taxon>
        <taxon>Irregularibacter</taxon>
    </lineage>
</organism>
<dbReference type="Proteomes" id="UP001205748">
    <property type="component" value="Unassembled WGS sequence"/>
</dbReference>
<dbReference type="NCBIfam" id="TIGR02829">
    <property type="entry name" value="spore_III_AE"/>
    <property type="match status" value="1"/>
</dbReference>
<dbReference type="AlphaFoldDB" id="A0AAE3KZ22"/>
<keyword evidence="1" id="KW-0472">Membrane</keyword>
<feature type="transmembrane region" description="Helical" evidence="1">
    <location>
        <begin position="209"/>
        <end position="226"/>
    </location>
</feature>
<dbReference type="InterPro" id="IPR014194">
    <property type="entry name" value="Spore_III_AE"/>
</dbReference>
<name>A0AAE3KZ22_9FIRM</name>
<protein>
    <submittedName>
        <fullName evidence="3">Stage III sporulation protein AE</fullName>
    </submittedName>
</protein>
<accession>A0AAE3KZ22</accession>
<feature type="chain" id="PRO_5042096700" evidence="2">
    <location>
        <begin position="21"/>
        <end position="393"/>
    </location>
</feature>
<keyword evidence="4" id="KW-1185">Reference proteome</keyword>
<feature type="transmembrane region" description="Helical" evidence="1">
    <location>
        <begin position="283"/>
        <end position="305"/>
    </location>
</feature>
<dbReference type="RefSeq" id="WP_257529456.1">
    <property type="nucleotide sequence ID" value="NZ_JANKAS010000002.1"/>
</dbReference>
<feature type="transmembrane region" description="Helical" evidence="1">
    <location>
        <begin position="160"/>
        <end position="179"/>
    </location>
</feature>
<keyword evidence="2" id="KW-0732">Signal</keyword>
<reference evidence="3" key="1">
    <citation type="submission" date="2022-07" db="EMBL/GenBank/DDBJ databases">
        <title>Enhanced cultured diversity of the mouse gut microbiota enables custom-made synthetic communities.</title>
        <authorList>
            <person name="Afrizal A."/>
        </authorList>
    </citation>
    <scope>NUCLEOTIDE SEQUENCE</scope>
    <source>
        <strain evidence="3">DSM 28593</strain>
    </source>
</reference>
<dbReference type="EMBL" id="JANKAS010000002">
    <property type="protein sequence ID" value="MCR1897991.1"/>
    <property type="molecule type" value="Genomic_DNA"/>
</dbReference>
<comment type="caution">
    <text evidence="3">The sequence shown here is derived from an EMBL/GenBank/DDBJ whole genome shotgun (WGS) entry which is preliminary data.</text>
</comment>
<keyword evidence="1" id="KW-1133">Transmembrane helix</keyword>